<gene>
    <name evidence="1" type="ORF">F5148DRAFT_1284520</name>
</gene>
<name>A0ACC0UA75_9AGAM</name>
<protein>
    <submittedName>
        <fullName evidence="1">Uncharacterized protein</fullName>
    </submittedName>
</protein>
<sequence length="158" mass="17531">MEFDSSSLTISFAVDGIVDLIKFCLVILGAYRLIVSLRYMLPRDYLPFVSKEMSETQTLLVRAEAINAIPKASEHRTNLTNLNAQFLPMRMESNRAAGFTRQLQLVFFSGLTIRLYLLNTKIEAIRVKIELAMDELQLATGQGATTTGLAATATAPKI</sequence>
<keyword evidence="2" id="KW-1185">Reference proteome</keyword>
<evidence type="ECO:0000313" key="1">
    <source>
        <dbReference type="EMBL" id="KAI9507987.1"/>
    </source>
</evidence>
<proteinExistence type="predicted"/>
<comment type="caution">
    <text evidence="1">The sequence shown here is derived from an EMBL/GenBank/DDBJ whole genome shotgun (WGS) entry which is preliminary data.</text>
</comment>
<reference evidence="1" key="1">
    <citation type="submission" date="2021-03" db="EMBL/GenBank/DDBJ databases">
        <title>Evolutionary priming and transition to the ectomycorrhizal habit in an iconic lineage of mushroom-forming fungi: is preadaptation a requirement?</title>
        <authorList>
            <consortium name="DOE Joint Genome Institute"/>
            <person name="Looney B.P."/>
            <person name="Miyauchi S."/>
            <person name="Morin E."/>
            <person name="Drula E."/>
            <person name="Courty P.E."/>
            <person name="Chicoki N."/>
            <person name="Fauchery L."/>
            <person name="Kohler A."/>
            <person name="Kuo A."/>
            <person name="LaButti K."/>
            <person name="Pangilinan J."/>
            <person name="Lipzen A."/>
            <person name="Riley R."/>
            <person name="Andreopoulos W."/>
            <person name="He G."/>
            <person name="Johnson J."/>
            <person name="Barry K.W."/>
            <person name="Grigoriev I.V."/>
            <person name="Nagy L."/>
            <person name="Hibbett D."/>
            <person name="Henrissat B."/>
            <person name="Matheny P.B."/>
            <person name="Labbe J."/>
            <person name="Martin A.F."/>
        </authorList>
    </citation>
    <scope>NUCLEOTIDE SEQUENCE</scope>
    <source>
        <strain evidence="1">BPL698</strain>
    </source>
</reference>
<accession>A0ACC0UA75</accession>
<dbReference type="EMBL" id="JAGFNK010000104">
    <property type="protein sequence ID" value="KAI9507987.1"/>
    <property type="molecule type" value="Genomic_DNA"/>
</dbReference>
<organism evidence="1 2">
    <name type="scientific">Russula earlei</name>
    <dbReference type="NCBI Taxonomy" id="71964"/>
    <lineage>
        <taxon>Eukaryota</taxon>
        <taxon>Fungi</taxon>
        <taxon>Dikarya</taxon>
        <taxon>Basidiomycota</taxon>
        <taxon>Agaricomycotina</taxon>
        <taxon>Agaricomycetes</taxon>
        <taxon>Russulales</taxon>
        <taxon>Russulaceae</taxon>
        <taxon>Russula</taxon>
    </lineage>
</organism>
<evidence type="ECO:0000313" key="2">
    <source>
        <dbReference type="Proteomes" id="UP001207468"/>
    </source>
</evidence>
<dbReference type="Proteomes" id="UP001207468">
    <property type="component" value="Unassembled WGS sequence"/>
</dbReference>